<gene>
    <name evidence="2" type="ORF">N7493_008518</name>
</gene>
<feature type="compositionally biased region" description="Acidic residues" evidence="1">
    <location>
        <begin position="556"/>
        <end position="565"/>
    </location>
</feature>
<dbReference type="EMBL" id="JAQJAN010000012">
    <property type="protein sequence ID" value="KAJ5716607.1"/>
    <property type="molecule type" value="Genomic_DNA"/>
</dbReference>
<keyword evidence="3" id="KW-1185">Reference proteome</keyword>
<proteinExistence type="predicted"/>
<evidence type="ECO:0000313" key="3">
    <source>
        <dbReference type="Proteomes" id="UP001215712"/>
    </source>
</evidence>
<organism evidence="2 3">
    <name type="scientific">Penicillium malachiteum</name>
    <dbReference type="NCBI Taxonomy" id="1324776"/>
    <lineage>
        <taxon>Eukaryota</taxon>
        <taxon>Fungi</taxon>
        <taxon>Dikarya</taxon>
        <taxon>Ascomycota</taxon>
        <taxon>Pezizomycotina</taxon>
        <taxon>Eurotiomycetes</taxon>
        <taxon>Eurotiomycetidae</taxon>
        <taxon>Eurotiales</taxon>
        <taxon>Aspergillaceae</taxon>
        <taxon>Penicillium</taxon>
    </lineage>
</organism>
<reference evidence="2" key="2">
    <citation type="submission" date="2023-01" db="EMBL/GenBank/DDBJ databases">
        <authorList>
            <person name="Petersen C."/>
        </authorList>
    </citation>
    <scope>NUCLEOTIDE SEQUENCE</scope>
    <source>
        <strain evidence="2">IBT 17514</strain>
    </source>
</reference>
<name>A0AAD6MTY0_9EURO</name>
<evidence type="ECO:0000313" key="2">
    <source>
        <dbReference type="EMBL" id="KAJ5716607.1"/>
    </source>
</evidence>
<evidence type="ECO:0008006" key="4">
    <source>
        <dbReference type="Google" id="ProtNLM"/>
    </source>
</evidence>
<dbReference type="AlphaFoldDB" id="A0AAD6MTY0"/>
<dbReference type="CDD" id="cd09917">
    <property type="entry name" value="F-box_SF"/>
    <property type="match status" value="1"/>
</dbReference>
<dbReference type="SUPFAM" id="SSF52047">
    <property type="entry name" value="RNI-like"/>
    <property type="match status" value="1"/>
</dbReference>
<feature type="compositionally biased region" description="Basic residues" evidence="1">
    <location>
        <begin position="535"/>
        <end position="549"/>
    </location>
</feature>
<evidence type="ECO:0000256" key="1">
    <source>
        <dbReference type="SAM" id="MobiDB-lite"/>
    </source>
</evidence>
<dbReference type="Gene3D" id="3.80.10.10">
    <property type="entry name" value="Ribonuclease Inhibitor"/>
    <property type="match status" value="1"/>
</dbReference>
<dbReference type="Proteomes" id="UP001215712">
    <property type="component" value="Unassembled WGS sequence"/>
</dbReference>
<reference evidence="2" key="1">
    <citation type="journal article" date="2023" name="IMA Fungus">
        <title>Comparative genomic study of the Penicillium genus elucidates a diverse pangenome and 15 lateral gene transfer events.</title>
        <authorList>
            <person name="Petersen C."/>
            <person name="Sorensen T."/>
            <person name="Nielsen M.R."/>
            <person name="Sondergaard T.E."/>
            <person name="Sorensen J.L."/>
            <person name="Fitzpatrick D.A."/>
            <person name="Frisvad J.C."/>
            <person name="Nielsen K.L."/>
        </authorList>
    </citation>
    <scope>NUCLEOTIDE SEQUENCE</scope>
    <source>
        <strain evidence="2">IBT 17514</strain>
    </source>
</reference>
<comment type="caution">
    <text evidence="2">The sequence shown here is derived from an EMBL/GenBank/DDBJ whole genome shotgun (WGS) entry which is preliminary data.</text>
</comment>
<sequence length="565" mass="63613">MVNIQDLPVELLTHILTFVGEPAEADDIELALGPDRLGLLEIEDLIEACLVSRKFRAIAQPLLFRLFEDDNLDELKKSISFASTLCRRPDLGKHVQVITMLPLAPLEPGGSLKPNEKDIVVLQKAIKKLQLGPNEEAWQKTLALGEPSVFAALISSMTPNLRSLTLAGGIIFTVPFSHLLSRDPSFLSQLTELDINGNEEFGGYNISAYEQLLTRPKLSKVSFQYGDLWEEKFPQSWKTGSLTVEDVEFGHCRLDGGSIQKLMKACKKLKYFTFSSLTFDPRKARDPNPIPDSQFTAPQALEAALLHKETLEHFQVEFERFPWDLDNPVEYVSSCVKFGSFRPFKVLECIVVPHAYLPEHPQFPASLKVLNITDCNTSVRTLVENLIVDIKGGLYPNLKSIKCHALDITVTVKAPDQSRPIGKSPADCFLEIQDMFIHTRVNFQICPYPGKRLPGFEEHALDHFEDDDEYGYLGDGPIPSLDQMPELFHMVMERALQDPDFAHLRAAAEQDPEFMNLRAEAQRRAAPQGSNRGQRAPRRGSRRAPRPAPRRNTAPSDDEWETDED</sequence>
<feature type="region of interest" description="Disordered" evidence="1">
    <location>
        <begin position="517"/>
        <end position="565"/>
    </location>
</feature>
<protein>
    <recommendedName>
        <fullName evidence="4">F-box domain-containing protein</fullName>
    </recommendedName>
</protein>
<accession>A0AAD6MTY0</accession>
<dbReference type="InterPro" id="IPR032675">
    <property type="entry name" value="LRR_dom_sf"/>
</dbReference>